<evidence type="ECO:0000256" key="4">
    <source>
        <dbReference type="ARBA" id="ARBA00022544"/>
    </source>
</evidence>
<dbReference type="PANTHER" id="PTHR34975:SF2">
    <property type="entry name" value="SPORE GERMINATION PROTEIN A2"/>
    <property type="match status" value="1"/>
</dbReference>
<dbReference type="InterPro" id="IPR004761">
    <property type="entry name" value="Spore_GerAB"/>
</dbReference>
<name>A0A8A7KBA6_9FIRM</name>
<dbReference type="KEGG" id="ifn:GM661_04930"/>
<dbReference type="AlphaFoldDB" id="A0A8A7KBA6"/>
<dbReference type="GO" id="GO:0009847">
    <property type="term" value="P:spore germination"/>
    <property type="evidence" value="ECO:0007669"/>
    <property type="project" value="InterPro"/>
</dbReference>
<feature type="transmembrane region" description="Helical" evidence="8">
    <location>
        <begin position="79"/>
        <end position="101"/>
    </location>
</feature>
<evidence type="ECO:0000256" key="2">
    <source>
        <dbReference type="ARBA" id="ARBA00007998"/>
    </source>
</evidence>
<feature type="transmembrane region" description="Helical" evidence="8">
    <location>
        <begin position="266"/>
        <end position="287"/>
    </location>
</feature>
<feature type="transmembrane region" description="Helical" evidence="8">
    <location>
        <begin position="299"/>
        <end position="317"/>
    </location>
</feature>
<dbReference type="Proteomes" id="UP000665020">
    <property type="component" value="Chromosome"/>
</dbReference>
<feature type="transmembrane region" description="Helical" evidence="8">
    <location>
        <begin position="329"/>
        <end position="351"/>
    </location>
</feature>
<keyword evidence="10" id="KW-1185">Reference proteome</keyword>
<proteinExistence type="inferred from homology"/>
<dbReference type="RefSeq" id="WP_230869005.1">
    <property type="nucleotide sequence ID" value="NZ_CP046640.1"/>
</dbReference>
<sequence>MALEKGKISSSQLIFLVIAEMLGVGFVIPPGATVNQDAWIAIIFALFGGLLLVLVQLSLAARFPGKTLVRISELVYGNFLGKLISLLYILFFFHIASLMVIDFSNFFNILFMISTPFIVFMILITLVAASAVRNGIEVIARCAQFIIPIVFISTIITGILLAKDFNLENFQPVLEASAPKMAWIVYRTAIFSFSPLHFLMIIPFTNKQGEVKKSVIKATFISASLLIFVAVRNIGVLGITGSIYTYPSFQAVRLINYGEILTRLEILIALNFMGSGFLQYALTFYITTLAGAQLLNLRTYLPLVLPIGVLLTFQLHYYNIVETMEYQDVYPFIATVFHVIIPVMTLIIASIRKLPRGES</sequence>
<evidence type="ECO:0000256" key="8">
    <source>
        <dbReference type="SAM" id="Phobius"/>
    </source>
</evidence>
<organism evidence="9 10">
    <name type="scientific">Iocasia fonsfrigidae</name>
    <dbReference type="NCBI Taxonomy" id="2682810"/>
    <lineage>
        <taxon>Bacteria</taxon>
        <taxon>Bacillati</taxon>
        <taxon>Bacillota</taxon>
        <taxon>Clostridia</taxon>
        <taxon>Halanaerobiales</taxon>
        <taxon>Halanaerobiaceae</taxon>
        <taxon>Iocasia</taxon>
    </lineage>
</organism>
<reference evidence="9" key="1">
    <citation type="submission" date="2019-12" db="EMBL/GenBank/DDBJ databases">
        <authorList>
            <person name="zhang j."/>
            <person name="sun C.M."/>
        </authorList>
    </citation>
    <scope>NUCLEOTIDE SEQUENCE</scope>
    <source>
        <strain evidence="9">NS-1</strain>
    </source>
</reference>
<evidence type="ECO:0000256" key="7">
    <source>
        <dbReference type="ARBA" id="ARBA00023136"/>
    </source>
</evidence>
<keyword evidence="4" id="KW-0309">Germination</keyword>
<comment type="subcellular location">
    <subcellularLocation>
        <location evidence="1">Membrane</location>
        <topology evidence="1">Multi-pass membrane protein</topology>
    </subcellularLocation>
</comment>
<dbReference type="NCBIfam" id="TIGR00912">
    <property type="entry name" value="2A0309"/>
    <property type="match status" value="1"/>
</dbReference>
<evidence type="ECO:0000256" key="6">
    <source>
        <dbReference type="ARBA" id="ARBA00022989"/>
    </source>
</evidence>
<feature type="transmembrane region" description="Helical" evidence="8">
    <location>
        <begin position="225"/>
        <end position="246"/>
    </location>
</feature>
<accession>A0A8A7KBA6</accession>
<keyword evidence="3" id="KW-0813">Transport</keyword>
<gene>
    <name evidence="9" type="ORF">GM661_04930</name>
</gene>
<feature type="transmembrane region" description="Helical" evidence="8">
    <location>
        <begin position="107"/>
        <end position="130"/>
    </location>
</feature>
<protein>
    <submittedName>
        <fullName evidence="9">Endospore germination permease</fullName>
    </submittedName>
</protein>
<comment type="similarity">
    <text evidence="2">Belongs to the amino acid-polyamine-organocation (APC) superfamily. Spore germination protein (SGP) (TC 2.A.3.9) family.</text>
</comment>
<feature type="transmembrane region" description="Helical" evidence="8">
    <location>
        <begin position="38"/>
        <end position="59"/>
    </location>
</feature>
<evidence type="ECO:0000313" key="10">
    <source>
        <dbReference type="Proteomes" id="UP000665020"/>
    </source>
</evidence>
<evidence type="ECO:0000256" key="1">
    <source>
        <dbReference type="ARBA" id="ARBA00004141"/>
    </source>
</evidence>
<feature type="transmembrane region" description="Helical" evidence="8">
    <location>
        <begin position="182"/>
        <end position="204"/>
    </location>
</feature>
<dbReference type="PANTHER" id="PTHR34975">
    <property type="entry name" value="SPORE GERMINATION PROTEIN A2"/>
    <property type="match status" value="1"/>
</dbReference>
<evidence type="ECO:0000313" key="9">
    <source>
        <dbReference type="EMBL" id="QTL97375.1"/>
    </source>
</evidence>
<dbReference type="GO" id="GO:0016020">
    <property type="term" value="C:membrane"/>
    <property type="evidence" value="ECO:0007669"/>
    <property type="project" value="UniProtKB-SubCell"/>
</dbReference>
<keyword evidence="5 8" id="KW-0812">Transmembrane</keyword>
<dbReference type="Pfam" id="PF03845">
    <property type="entry name" value="Spore_permease"/>
    <property type="match status" value="1"/>
</dbReference>
<evidence type="ECO:0000256" key="5">
    <source>
        <dbReference type="ARBA" id="ARBA00022692"/>
    </source>
</evidence>
<feature type="transmembrane region" description="Helical" evidence="8">
    <location>
        <begin position="142"/>
        <end position="162"/>
    </location>
</feature>
<keyword evidence="7 8" id="KW-0472">Membrane</keyword>
<dbReference type="EMBL" id="CP046640">
    <property type="protein sequence ID" value="QTL97375.1"/>
    <property type="molecule type" value="Genomic_DNA"/>
</dbReference>
<keyword evidence="6 8" id="KW-1133">Transmembrane helix</keyword>
<feature type="transmembrane region" description="Helical" evidence="8">
    <location>
        <begin position="12"/>
        <end position="32"/>
    </location>
</feature>
<evidence type="ECO:0000256" key="3">
    <source>
        <dbReference type="ARBA" id="ARBA00022448"/>
    </source>
</evidence>